<proteinExistence type="predicted"/>
<name>A0A3A8FPY5_9GAMM</name>
<dbReference type="RefSeq" id="WP_147395703.1">
    <property type="nucleotide sequence ID" value="NZ_RAXZ01000035.1"/>
</dbReference>
<accession>A0A3A8FPY5</accession>
<protein>
    <submittedName>
        <fullName evidence="1">Uncharacterized protein</fullName>
    </submittedName>
</protein>
<dbReference type="AlphaFoldDB" id="A0A3A8FPY5"/>
<reference evidence="1 2" key="1">
    <citation type="submission" date="2018-09" db="EMBL/GenBank/DDBJ databases">
        <title>The draft genome of Acinetobacter spp. strains.</title>
        <authorList>
            <person name="Qin J."/>
            <person name="Feng Y."/>
            <person name="Zong Z."/>
        </authorList>
    </citation>
    <scope>NUCLEOTIDE SEQUENCE [LARGE SCALE GENOMIC DNA]</scope>
    <source>
        <strain evidence="1 2">WCHAc060002</strain>
    </source>
</reference>
<organism evidence="1 2">
    <name type="scientific">Acinetobacter cumulans</name>
    <dbReference type="NCBI Taxonomy" id="2136182"/>
    <lineage>
        <taxon>Bacteria</taxon>
        <taxon>Pseudomonadati</taxon>
        <taxon>Pseudomonadota</taxon>
        <taxon>Gammaproteobacteria</taxon>
        <taxon>Moraxellales</taxon>
        <taxon>Moraxellaceae</taxon>
        <taxon>Acinetobacter</taxon>
    </lineage>
</organism>
<comment type="caution">
    <text evidence="1">The sequence shown here is derived from an EMBL/GenBank/DDBJ whole genome shotgun (WGS) entry which is preliminary data.</text>
</comment>
<gene>
    <name evidence="1" type="ORF">D7V64_15475</name>
</gene>
<dbReference type="Proteomes" id="UP000281084">
    <property type="component" value="Unassembled WGS sequence"/>
</dbReference>
<evidence type="ECO:0000313" key="1">
    <source>
        <dbReference type="EMBL" id="RKG48309.1"/>
    </source>
</evidence>
<sequence length="286" mass="33427">MQDGFYSRYYKQDEIYTPPSLSTYRGDISIGRFSNLISYIYNWGFQYFLAEFLNFKTNQNLVNDILYYVQDNYQTPIFAKIDSTSFSITGDDSLLFHDSIFQRTQVFPYLRDTDAKDFFKAKSNSDLALCLKSGGDEIIIFGEVEGNHGNRLFKKDFWDSKPLYSLFGIGVIPNRKSSKGLIWLENDIFLKKTIVTIEADNNVFGDFKRIINFLDDFMLRGNSWDFRSSYRYEPYILRLSEIMNDHWNSPIDNLISFIESIVYPEDTVGEIKKGSSLILLPDMQLR</sequence>
<evidence type="ECO:0000313" key="2">
    <source>
        <dbReference type="Proteomes" id="UP000281084"/>
    </source>
</evidence>
<dbReference type="EMBL" id="RAXZ01000035">
    <property type="protein sequence ID" value="RKG48309.1"/>
    <property type="molecule type" value="Genomic_DNA"/>
</dbReference>